<keyword evidence="3" id="KW-1185">Reference proteome</keyword>
<name>A0ABU9N421_9FLAO</name>
<sequence length="261" mass="30574">MNVFSQIIIGFIAVIHIYIFWLEMFAWTTRGRKVFKTIPTDMFEKTKVMAANQGLYNGFLAVGLLWSLFITDLTWSKNVAIFFLSCVLVAGIYGTITVSKRIFFVQSVPAILGLLSLINFSNDIEKKDIISNKKQVVINEFKKTDNFKKTRSYTDKIIIKHYKLDKPAVLENLSNMVWQNTIKDRNEIFEFNSLFDNVKNGGYCCCYKTNYTVTFYKNNQELQTYNVDNISFKNKILFFDKSYQTSYEIPFKKWDEFLSKI</sequence>
<evidence type="ECO:0000313" key="3">
    <source>
        <dbReference type="Proteomes" id="UP001460072"/>
    </source>
</evidence>
<dbReference type="EMBL" id="JBCGDO010000007">
    <property type="protein sequence ID" value="MEM0542476.1"/>
    <property type="molecule type" value="Genomic_DNA"/>
</dbReference>
<dbReference type="InterPro" id="IPR009732">
    <property type="entry name" value="DUF1304"/>
</dbReference>
<gene>
    <name evidence="2" type="ORF">WFZ85_07595</name>
</gene>
<dbReference type="Pfam" id="PF06993">
    <property type="entry name" value="DUF1304"/>
    <property type="match status" value="1"/>
</dbReference>
<accession>A0ABU9N421</accession>
<dbReference type="PANTHER" id="PTHR38446:SF1">
    <property type="entry name" value="BLL0914 PROTEIN"/>
    <property type="match status" value="1"/>
</dbReference>
<comment type="caution">
    <text evidence="2">The sequence shown here is derived from an EMBL/GenBank/DDBJ whole genome shotgun (WGS) entry which is preliminary data.</text>
</comment>
<feature type="transmembrane region" description="Helical" evidence="1">
    <location>
        <begin position="75"/>
        <end position="96"/>
    </location>
</feature>
<protein>
    <submittedName>
        <fullName evidence="2">DUF1304 domain-containing protein</fullName>
    </submittedName>
</protein>
<keyword evidence="1" id="KW-0812">Transmembrane</keyword>
<dbReference type="RefSeq" id="WP_342695682.1">
    <property type="nucleotide sequence ID" value="NZ_JBCGDO010000007.1"/>
</dbReference>
<proteinExistence type="predicted"/>
<feature type="transmembrane region" description="Helical" evidence="1">
    <location>
        <begin position="48"/>
        <end position="69"/>
    </location>
</feature>
<dbReference type="PANTHER" id="PTHR38446">
    <property type="entry name" value="BLL0914 PROTEIN"/>
    <property type="match status" value="1"/>
</dbReference>
<reference evidence="2 3" key="1">
    <citation type="submission" date="2024-03" db="EMBL/GenBank/DDBJ databases">
        <title>Two novel species of the genus Flavobacterium exhibiting potentially degradation of complex polysaccharides.</title>
        <authorList>
            <person name="Lian X."/>
        </authorList>
    </citation>
    <scope>NUCLEOTIDE SEQUENCE [LARGE SCALE GENOMIC DNA]</scope>
    <source>
        <strain evidence="3">j3</strain>
    </source>
</reference>
<evidence type="ECO:0000256" key="1">
    <source>
        <dbReference type="SAM" id="Phobius"/>
    </source>
</evidence>
<dbReference type="Proteomes" id="UP001460072">
    <property type="component" value="Unassembled WGS sequence"/>
</dbReference>
<evidence type="ECO:0000313" key="2">
    <source>
        <dbReference type="EMBL" id="MEM0542476.1"/>
    </source>
</evidence>
<keyword evidence="1" id="KW-1133">Transmembrane helix</keyword>
<feature type="transmembrane region" description="Helical" evidence="1">
    <location>
        <begin position="6"/>
        <end position="27"/>
    </location>
</feature>
<feature type="transmembrane region" description="Helical" evidence="1">
    <location>
        <begin position="103"/>
        <end position="121"/>
    </location>
</feature>
<keyword evidence="1" id="KW-0472">Membrane</keyword>
<organism evidence="2 3">
    <name type="scientific">Flavobacterium aureirubrum</name>
    <dbReference type="NCBI Taxonomy" id="3133147"/>
    <lineage>
        <taxon>Bacteria</taxon>
        <taxon>Pseudomonadati</taxon>
        <taxon>Bacteroidota</taxon>
        <taxon>Flavobacteriia</taxon>
        <taxon>Flavobacteriales</taxon>
        <taxon>Flavobacteriaceae</taxon>
        <taxon>Flavobacterium</taxon>
    </lineage>
</organism>